<evidence type="ECO:0000259" key="1">
    <source>
        <dbReference type="Pfam" id="PF03364"/>
    </source>
</evidence>
<dbReference type="CDD" id="cd08861">
    <property type="entry name" value="OtcD1_ARO-CYC_like"/>
    <property type="match status" value="2"/>
</dbReference>
<dbReference type="InterPro" id="IPR023393">
    <property type="entry name" value="START-like_dom_sf"/>
</dbReference>
<name>A0A101SDP7_9ACTN</name>
<evidence type="ECO:0000313" key="3">
    <source>
        <dbReference type="Proteomes" id="UP000053669"/>
    </source>
</evidence>
<dbReference type="Proteomes" id="UP000053669">
    <property type="component" value="Unassembled WGS sequence"/>
</dbReference>
<evidence type="ECO:0000313" key="2">
    <source>
        <dbReference type="EMBL" id="KUN72081.1"/>
    </source>
</evidence>
<dbReference type="STRING" id="58343.AQJ46_13725"/>
<dbReference type="EMBL" id="LMWU01000015">
    <property type="protein sequence ID" value="KUN72081.1"/>
    <property type="molecule type" value="Genomic_DNA"/>
</dbReference>
<protein>
    <submittedName>
        <fullName evidence="2">Cyclase</fullName>
    </submittedName>
</protein>
<feature type="domain" description="Coenzyme Q-binding protein COQ10 START" evidence="1">
    <location>
        <begin position="169"/>
        <end position="272"/>
    </location>
</feature>
<reference evidence="2 3" key="1">
    <citation type="submission" date="2015-10" db="EMBL/GenBank/DDBJ databases">
        <title>Draft genome sequence of Streptomyces canus DSM 40017, type strain for the species Streptomyces canus.</title>
        <authorList>
            <person name="Ruckert C."/>
            <person name="Winkler A."/>
            <person name="Kalinowski J."/>
            <person name="Kampfer P."/>
            <person name="Glaeser S."/>
        </authorList>
    </citation>
    <scope>NUCLEOTIDE SEQUENCE [LARGE SCALE GENOMIC DNA]</scope>
    <source>
        <strain evidence="2 3">DSM 40017</strain>
    </source>
</reference>
<proteinExistence type="predicted"/>
<dbReference type="AlphaFoldDB" id="A0A101SDP7"/>
<dbReference type="Gene3D" id="3.30.530.20">
    <property type="match status" value="2"/>
</dbReference>
<sequence length="317" mass="34951">MSPRTREMEHSRVVRAPADRLYALVADVGRWPVLLGPCLWARQIERHGADERIELWAQTNGKVATWTSRRTLDPSSLRISFRQDRSTAPVASMSGDWSFHPAGDGRTRIVLTHAFTAVDDAPEALEWIAEAVDRNSVEELAALGDFAERPHPLEQLAFSFSDRVEEPGVDPADVYDFVHRSDLWPERLPHVGRVDLTEDPAGVQRMEMDTVTSDGRTHTTASVRLCLPGERIAYKQTVLPALLTGHSGRWEFEKSDGGTAIVSHHTVAVDPAAVERVLGEGTTFEQACAHVRDTLSANSRATMGAACAYAASVVRRP</sequence>
<dbReference type="Pfam" id="PF03364">
    <property type="entry name" value="Polyketide_cyc"/>
    <property type="match status" value="2"/>
</dbReference>
<accession>A0A101SDP7</accession>
<organism evidence="2 3">
    <name type="scientific">Streptomyces canus</name>
    <dbReference type="NCBI Taxonomy" id="58343"/>
    <lineage>
        <taxon>Bacteria</taxon>
        <taxon>Bacillati</taxon>
        <taxon>Actinomycetota</taxon>
        <taxon>Actinomycetes</taxon>
        <taxon>Kitasatosporales</taxon>
        <taxon>Streptomycetaceae</taxon>
        <taxon>Streptomyces</taxon>
        <taxon>Streptomyces aurantiacus group</taxon>
    </lineage>
</organism>
<gene>
    <name evidence="2" type="ORF">AQJ46_13725</name>
</gene>
<dbReference type="RefSeq" id="WP_059205883.1">
    <property type="nucleotide sequence ID" value="NZ_KQ948659.1"/>
</dbReference>
<feature type="domain" description="Coenzyme Q-binding protein COQ10 START" evidence="1">
    <location>
        <begin position="14"/>
        <end position="130"/>
    </location>
</feature>
<comment type="caution">
    <text evidence="2">The sequence shown here is derived from an EMBL/GenBank/DDBJ whole genome shotgun (WGS) entry which is preliminary data.</text>
</comment>
<dbReference type="SUPFAM" id="SSF55961">
    <property type="entry name" value="Bet v1-like"/>
    <property type="match status" value="2"/>
</dbReference>
<dbReference type="InterPro" id="IPR005031">
    <property type="entry name" value="COQ10_START"/>
</dbReference>